<dbReference type="Gene3D" id="3.10.180.10">
    <property type="entry name" value="2,3-Dihydroxybiphenyl 1,2-Dioxygenase, domain 1"/>
    <property type="match status" value="1"/>
</dbReference>
<proteinExistence type="predicted"/>
<dbReference type="SUPFAM" id="SSF54593">
    <property type="entry name" value="Glyoxalase/Bleomycin resistance protein/Dihydroxybiphenyl dioxygenase"/>
    <property type="match status" value="1"/>
</dbReference>
<dbReference type="InterPro" id="IPR053863">
    <property type="entry name" value="Glyoxy/Ble-like_N"/>
</dbReference>
<reference evidence="2 3" key="1">
    <citation type="journal article" date="2015" name="Stand. Genomic Sci.">
        <title>Genomic Encyclopedia of Bacterial and Archaeal Type Strains, Phase III: the genomes of soil and plant-associated and newly described type strains.</title>
        <authorList>
            <person name="Whitman W.B."/>
            <person name="Woyke T."/>
            <person name="Klenk H.P."/>
            <person name="Zhou Y."/>
            <person name="Lilburn T.G."/>
            <person name="Beck B.J."/>
            <person name="De Vos P."/>
            <person name="Vandamme P."/>
            <person name="Eisen J.A."/>
            <person name="Garrity G."/>
            <person name="Hugenholtz P."/>
            <person name="Kyrpides N.C."/>
        </authorList>
    </citation>
    <scope>NUCLEOTIDE SEQUENCE [LARGE SCALE GENOMIC DNA]</scope>
    <source>
        <strain evidence="2 3">VKM Ac-2541</strain>
    </source>
</reference>
<organism evidence="2 3">
    <name type="scientific">Kribbella antiqua</name>
    <dbReference type="NCBI Taxonomy" id="2512217"/>
    <lineage>
        <taxon>Bacteria</taxon>
        <taxon>Bacillati</taxon>
        <taxon>Actinomycetota</taxon>
        <taxon>Actinomycetes</taxon>
        <taxon>Propionibacteriales</taxon>
        <taxon>Kribbellaceae</taxon>
        <taxon>Kribbella</taxon>
    </lineage>
</organism>
<evidence type="ECO:0000259" key="1">
    <source>
        <dbReference type="PROSITE" id="PS51819"/>
    </source>
</evidence>
<dbReference type="InterPro" id="IPR037523">
    <property type="entry name" value="VOC_core"/>
</dbReference>
<dbReference type="CDD" id="cd07247">
    <property type="entry name" value="SgaA_N_like"/>
    <property type="match status" value="1"/>
</dbReference>
<dbReference type="InterPro" id="IPR029068">
    <property type="entry name" value="Glyas_Bleomycin-R_OHBP_Dase"/>
</dbReference>
<evidence type="ECO:0000313" key="3">
    <source>
        <dbReference type="Proteomes" id="UP000295573"/>
    </source>
</evidence>
<evidence type="ECO:0000313" key="2">
    <source>
        <dbReference type="EMBL" id="TCO44599.1"/>
    </source>
</evidence>
<accession>A0A4R2IL24</accession>
<name>A0A4R2IL24_9ACTN</name>
<dbReference type="Pfam" id="PF22677">
    <property type="entry name" value="Ble-like_N"/>
    <property type="match status" value="1"/>
</dbReference>
<comment type="caution">
    <text evidence="2">The sequence shown here is derived from an EMBL/GenBank/DDBJ whole genome shotgun (WGS) entry which is preliminary data.</text>
</comment>
<keyword evidence="3" id="KW-1185">Reference proteome</keyword>
<feature type="domain" description="VOC" evidence="1">
    <location>
        <begin position="4"/>
        <end position="126"/>
    </location>
</feature>
<dbReference type="PANTHER" id="PTHR33993:SF2">
    <property type="entry name" value="VOC DOMAIN-CONTAINING PROTEIN"/>
    <property type="match status" value="1"/>
</dbReference>
<dbReference type="PANTHER" id="PTHR33993">
    <property type="entry name" value="GLYOXALASE-RELATED"/>
    <property type="match status" value="1"/>
</dbReference>
<dbReference type="PROSITE" id="PS51819">
    <property type="entry name" value="VOC"/>
    <property type="match status" value="1"/>
</dbReference>
<protein>
    <recommendedName>
        <fullName evidence="1">VOC domain-containing protein</fullName>
    </recommendedName>
</protein>
<dbReference type="OrthoDB" id="9793039at2"/>
<gene>
    <name evidence="2" type="ORF">EV646_110314</name>
</gene>
<dbReference type="AlphaFoldDB" id="A0A4R2IL24"/>
<dbReference type="EMBL" id="SLWR01000010">
    <property type="protein sequence ID" value="TCO44599.1"/>
    <property type="molecule type" value="Genomic_DNA"/>
</dbReference>
<dbReference type="RefSeq" id="WP_132153720.1">
    <property type="nucleotide sequence ID" value="NZ_SLWR01000010.1"/>
</dbReference>
<sequence>MAGRVVHFEIPYDDGERARRFYAEAFGWQLQEMPELKYTTVSTGPVNEQGFPAEPGFINGGMFDRAGGGEINRPVLTIDVDDIDATWKSIEQLGGNTVGEKIPVGDMGFAAYFTDSEGNLIGLWQSASSS</sequence>
<dbReference type="InterPro" id="IPR052164">
    <property type="entry name" value="Anthracycline_SecMetBiosynth"/>
</dbReference>
<dbReference type="Proteomes" id="UP000295573">
    <property type="component" value="Unassembled WGS sequence"/>
</dbReference>